<name>A0AAD8FCZ0_BIOPF</name>
<feature type="non-terminal residue" evidence="1">
    <location>
        <position position="81"/>
    </location>
</feature>
<organism evidence="1 2">
    <name type="scientific">Biomphalaria pfeifferi</name>
    <name type="common">Bloodfluke planorb</name>
    <name type="synonym">Freshwater snail</name>
    <dbReference type="NCBI Taxonomy" id="112525"/>
    <lineage>
        <taxon>Eukaryota</taxon>
        <taxon>Metazoa</taxon>
        <taxon>Spiralia</taxon>
        <taxon>Lophotrochozoa</taxon>
        <taxon>Mollusca</taxon>
        <taxon>Gastropoda</taxon>
        <taxon>Heterobranchia</taxon>
        <taxon>Euthyneura</taxon>
        <taxon>Panpulmonata</taxon>
        <taxon>Hygrophila</taxon>
        <taxon>Lymnaeoidea</taxon>
        <taxon>Planorbidae</taxon>
        <taxon>Biomphalaria</taxon>
    </lineage>
</organism>
<sequence length="81" mass="9384">CLLVYNGDHMDVKEQEEYIKNNRNIIILKESENVTSFEEALNDNSSDVLKGKVHSKNYVTININQTWTETSIAQKILHTFL</sequence>
<dbReference type="AlphaFoldDB" id="A0AAD8FCZ0"/>
<reference evidence="1" key="2">
    <citation type="submission" date="2023-04" db="EMBL/GenBank/DDBJ databases">
        <authorList>
            <person name="Bu L."/>
            <person name="Lu L."/>
            <person name="Laidemitt M.R."/>
            <person name="Zhang S.M."/>
            <person name="Mutuku M."/>
            <person name="Mkoji G."/>
            <person name="Steinauer M."/>
            <person name="Loker E.S."/>
        </authorList>
    </citation>
    <scope>NUCLEOTIDE SEQUENCE</scope>
    <source>
        <strain evidence="1">KasaAsao</strain>
        <tissue evidence="1">Whole Snail</tissue>
    </source>
</reference>
<dbReference type="EMBL" id="JASAOG010000047">
    <property type="protein sequence ID" value="KAK0058624.1"/>
    <property type="molecule type" value="Genomic_DNA"/>
</dbReference>
<dbReference type="Proteomes" id="UP001233172">
    <property type="component" value="Unassembled WGS sequence"/>
</dbReference>
<keyword evidence="2" id="KW-1185">Reference proteome</keyword>
<evidence type="ECO:0000313" key="2">
    <source>
        <dbReference type="Proteomes" id="UP001233172"/>
    </source>
</evidence>
<protein>
    <submittedName>
        <fullName evidence="1">Uncharacterized protein</fullName>
    </submittedName>
</protein>
<accession>A0AAD8FCZ0</accession>
<comment type="caution">
    <text evidence="1">The sequence shown here is derived from an EMBL/GenBank/DDBJ whole genome shotgun (WGS) entry which is preliminary data.</text>
</comment>
<proteinExistence type="predicted"/>
<feature type="non-terminal residue" evidence="1">
    <location>
        <position position="1"/>
    </location>
</feature>
<gene>
    <name evidence="1" type="ORF">Bpfe_011929</name>
</gene>
<reference evidence="1" key="1">
    <citation type="journal article" date="2023" name="PLoS Negl. Trop. Dis.">
        <title>A genome sequence for Biomphalaria pfeifferi, the major vector snail for the human-infecting parasite Schistosoma mansoni.</title>
        <authorList>
            <person name="Bu L."/>
            <person name="Lu L."/>
            <person name="Laidemitt M.R."/>
            <person name="Zhang S.M."/>
            <person name="Mutuku M."/>
            <person name="Mkoji G."/>
            <person name="Steinauer M."/>
            <person name="Loker E.S."/>
        </authorList>
    </citation>
    <scope>NUCLEOTIDE SEQUENCE</scope>
    <source>
        <strain evidence="1">KasaAsao</strain>
    </source>
</reference>
<evidence type="ECO:0000313" key="1">
    <source>
        <dbReference type="EMBL" id="KAK0058624.1"/>
    </source>
</evidence>